<dbReference type="Pfam" id="PF07009">
    <property type="entry name" value="NusG_II"/>
    <property type="match status" value="1"/>
</dbReference>
<evidence type="ECO:0000313" key="1">
    <source>
        <dbReference type="EMBL" id="SDJ89774.1"/>
    </source>
</evidence>
<dbReference type="InterPro" id="IPR038690">
    <property type="entry name" value="NusG_2_sf"/>
</dbReference>
<accession>A0A1G8XHN2</accession>
<proteinExistence type="predicted"/>
<name>A0A1G8XHN2_9FIRM</name>
<organism evidence="1 2">
    <name type="scientific">Natronincola ferrireducens</name>
    <dbReference type="NCBI Taxonomy" id="393762"/>
    <lineage>
        <taxon>Bacteria</taxon>
        <taxon>Bacillati</taxon>
        <taxon>Bacillota</taxon>
        <taxon>Clostridia</taxon>
        <taxon>Peptostreptococcales</taxon>
        <taxon>Natronincolaceae</taxon>
        <taxon>Natronincola</taxon>
    </lineage>
</organism>
<dbReference type="AlphaFoldDB" id="A0A1G8XHN2"/>
<dbReference type="Proteomes" id="UP000198718">
    <property type="component" value="Unassembled WGS sequence"/>
</dbReference>
<dbReference type="EMBL" id="FNFP01000001">
    <property type="protein sequence ID" value="SDJ89774.1"/>
    <property type="molecule type" value="Genomic_DNA"/>
</dbReference>
<dbReference type="CDD" id="cd09846">
    <property type="entry name" value="DUF1312"/>
    <property type="match status" value="1"/>
</dbReference>
<dbReference type="Gene3D" id="2.60.320.10">
    <property type="entry name" value="N-utilization substance G protein NusG, insert domain"/>
    <property type="match status" value="1"/>
</dbReference>
<dbReference type="OrthoDB" id="47603at2"/>
<keyword evidence="2" id="KW-1185">Reference proteome</keyword>
<protein>
    <submittedName>
        <fullName evidence="1">Uncharacterized protein</fullName>
    </submittedName>
</protein>
<dbReference type="RefSeq" id="WP_090549067.1">
    <property type="nucleotide sequence ID" value="NZ_FNFP01000001.1"/>
</dbReference>
<sequence length="138" mass="15698">MKIITKADIGLIIVILLLSITSVFAVPKLLATEGNGKEIVVNLDGEVIHRFPMIEGEESQFIEFPFTVNNVEYTGKLEIKDGYVRLHRLPDEISPLSIHADMGWIRESYQMIVSLPIKMYITLEDTVEEESVFDIIVY</sequence>
<dbReference type="STRING" id="393762.SAMN05660472_00215"/>
<gene>
    <name evidence="1" type="ORF">SAMN05660472_00215</name>
</gene>
<evidence type="ECO:0000313" key="2">
    <source>
        <dbReference type="Proteomes" id="UP000198718"/>
    </source>
</evidence>
<reference evidence="1 2" key="1">
    <citation type="submission" date="2016-10" db="EMBL/GenBank/DDBJ databases">
        <authorList>
            <person name="de Groot N.N."/>
        </authorList>
    </citation>
    <scope>NUCLEOTIDE SEQUENCE [LARGE SCALE GENOMIC DNA]</scope>
    <source>
        <strain evidence="1 2">DSM 18346</strain>
    </source>
</reference>